<dbReference type="Proteomes" id="UP001349994">
    <property type="component" value="Unassembled WGS sequence"/>
</dbReference>
<name>A0ABU6IKL1_9ACTN</name>
<dbReference type="PANTHER" id="PTHR34227">
    <property type="entry name" value="CHAPERONE PROTEIN YCDY"/>
    <property type="match status" value="1"/>
</dbReference>
<dbReference type="InterPro" id="IPR050289">
    <property type="entry name" value="TorD/DmsD_chaperones"/>
</dbReference>
<evidence type="ECO:0000313" key="2">
    <source>
        <dbReference type="EMBL" id="MEC4177008.1"/>
    </source>
</evidence>
<evidence type="ECO:0000313" key="3">
    <source>
        <dbReference type="Proteomes" id="UP001349994"/>
    </source>
</evidence>
<gene>
    <name evidence="2" type="ORF">VIN30_11165</name>
</gene>
<evidence type="ECO:0000256" key="1">
    <source>
        <dbReference type="ARBA" id="ARBA00023186"/>
    </source>
</evidence>
<dbReference type="EMBL" id="JAYMFF010000029">
    <property type="protein sequence ID" value="MEC4177008.1"/>
    <property type="molecule type" value="Genomic_DNA"/>
</dbReference>
<accession>A0ABU6IKL1</accession>
<keyword evidence="3" id="KW-1185">Reference proteome</keyword>
<proteinExistence type="predicted"/>
<comment type="caution">
    <text evidence="2">The sequence shown here is derived from an EMBL/GenBank/DDBJ whole genome shotgun (WGS) entry which is preliminary data.</text>
</comment>
<reference evidence="2 3" key="1">
    <citation type="submission" date="2024-01" db="EMBL/GenBank/DDBJ databases">
        <title>novel species in genus Adlercreutzia.</title>
        <authorList>
            <person name="Liu X."/>
        </authorList>
    </citation>
    <scope>NUCLEOTIDE SEQUENCE [LARGE SCALE GENOMIC DNA]</scope>
    <source>
        <strain evidence="2 3">R7</strain>
    </source>
</reference>
<organism evidence="2 3">
    <name type="scientific">Adlercreutzia wanghongyangiae</name>
    <dbReference type="NCBI Taxonomy" id="3111451"/>
    <lineage>
        <taxon>Bacteria</taxon>
        <taxon>Bacillati</taxon>
        <taxon>Actinomycetota</taxon>
        <taxon>Coriobacteriia</taxon>
        <taxon>Eggerthellales</taxon>
        <taxon>Eggerthellaceae</taxon>
        <taxon>Adlercreutzia</taxon>
    </lineage>
</organism>
<dbReference type="InterPro" id="IPR020945">
    <property type="entry name" value="DMSO/NO3_reduct_chaperone"/>
</dbReference>
<dbReference type="RefSeq" id="WP_338211585.1">
    <property type="nucleotide sequence ID" value="NZ_JAYMFF010000029.1"/>
</dbReference>
<dbReference type="Gene3D" id="1.10.3480.10">
    <property type="entry name" value="TorD-like"/>
    <property type="match status" value="1"/>
</dbReference>
<dbReference type="SUPFAM" id="SSF89155">
    <property type="entry name" value="TorD-like"/>
    <property type="match status" value="1"/>
</dbReference>
<protein>
    <submittedName>
        <fullName evidence="2">Molecular chaperone TorD family protein</fullName>
    </submittedName>
</protein>
<dbReference type="PANTHER" id="PTHR34227:SF1">
    <property type="entry name" value="DIMETHYL SULFOXIDE REDUCTASE CHAPERONE-RELATED"/>
    <property type="match status" value="1"/>
</dbReference>
<dbReference type="Pfam" id="PF02613">
    <property type="entry name" value="Nitrate_red_del"/>
    <property type="match status" value="1"/>
</dbReference>
<sequence length="208" mass="22690">MSALSPDALAARRYLYALFQSVFGGEPSAEAIALWRAPVTREAAAVAGVDADAMLTALEELDAETLQRAYLRHFVGPGKIPVLPWESAIVGNERVLFQRPTLEVRRSYRAAGFAPVEGHHVADDHLSLELGFMALLAGRAFEGAEQKDEEAQEAALAESEKFLDEHLRCWLGDYAAALAQEADAGFYAHAARAAADFIEADYRWLAGR</sequence>
<keyword evidence="1" id="KW-0143">Chaperone</keyword>
<dbReference type="InterPro" id="IPR036411">
    <property type="entry name" value="TorD-like_sf"/>
</dbReference>